<evidence type="ECO:0000256" key="1">
    <source>
        <dbReference type="SAM" id="MobiDB-lite"/>
    </source>
</evidence>
<feature type="compositionally biased region" description="Basic and acidic residues" evidence="1">
    <location>
        <begin position="82"/>
        <end position="91"/>
    </location>
</feature>
<evidence type="ECO:0000313" key="3">
    <source>
        <dbReference type="Proteomes" id="UP001500151"/>
    </source>
</evidence>
<accession>A0ABP6CSI1</accession>
<name>A0ABP6CSI1_9ACTN</name>
<keyword evidence="3" id="KW-1185">Reference proteome</keyword>
<dbReference type="EMBL" id="BAAASJ010000012">
    <property type="protein sequence ID" value="GAA2623868.1"/>
    <property type="molecule type" value="Genomic_DNA"/>
</dbReference>
<evidence type="ECO:0000313" key="2">
    <source>
        <dbReference type="EMBL" id="GAA2623868.1"/>
    </source>
</evidence>
<dbReference type="Proteomes" id="UP001500151">
    <property type="component" value="Unassembled WGS sequence"/>
</dbReference>
<protein>
    <submittedName>
        <fullName evidence="2">Uncharacterized protein</fullName>
    </submittedName>
</protein>
<reference evidence="3" key="1">
    <citation type="journal article" date="2019" name="Int. J. Syst. Evol. Microbiol.">
        <title>The Global Catalogue of Microorganisms (GCM) 10K type strain sequencing project: providing services to taxonomists for standard genome sequencing and annotation.</title>
        <authorList>
            <consortium name="The Broad Institute Genomics Platform"/>
            <consortium name="The Broad Institute Genome Sequencing Center for Infectious Disease"/>
            <person name="Wu L."/>
            <person name="Ma J."/>
        </authorList>
    </citation>
    <scope>NUCLEOTIDE SEQUENCE [LARGE SCALE GENOMIC DNA]</scope>
    <source>
        <strain evidence="3">JCM 4524</strain>
    </source>
</reference>
<proteinExistence type="predicted"/>
<gene>
    <name evidence="2" type="ORF">GCM10010307_09610</name>
</gene>
<comment type="caution">
    <text evidence="2">The sequence shown here is derived from an EMBL/GenBank/DDBJ whole genome shotgun (WGS) entry which is preliminary data.</text>
</comment>
<sequence>MFVLVRGLLCGRDGRSLAGGAPESRSVSGREDGTGTSCTKRNDLRPLGTDSVLDAGGVDAVQPESGGGPRRSSSVVGTGRRGGGEEGERGLGHGQRVSGLQAYGGRIGHRR</sequence>
<organism evidence="2 3">
    <name type="scientific">Streptomyces vastus</name>
    <dbReference type="NCBI Taxonomy" id="285451"/>
    <lineage>
        <taxon>Bacteria</taxon>
        <taxon>Bacillati</taxon>
        <taxon>Actinomycetota</taxon>
        <taxon>Actinomycetes</taxon>
        <taxon>Kitasatosporales</taxon>
        <taxon>Streptomycetaceae</taxon>
        <taxon>Streptomyces</taxon>
    </lineage>
</organism>
<feature type="region of interest" description="Disordered" evidence="1">
    <location>
        <begin position="12"/>
        <end position="111"/>
    </location>
</feature>